<evidence type="ECO:0000313" key="5">
    <source>
        <dbReference type="Proteomes" id="UP000095751"/>
    </source>
</evidence>
<sequence length="314" mass="34789">MEMDPILVDKLKKVRVAIKSIENKPWRGKEVRWLFLEKIKDTLSSLRLLFKRAIIYSHLWHDVRTVLAVRAKELYSTGRENPLLNPSCTLDNIQTIDTSGETGARFAIIVNENGRPKTVHAKLVIACDGSKSRVRSLLPNEPDILIDGQKLVWRGLTPKSANGMATIYTDIDTGRSAVLFPAGKGGGASWSVISNVQAGKLETEAQARSRLAKVINDVGEDFKQAVDDSSFIIENKLFARDFDKTWNSSYDGLAMPTREGIALALVDAKVLGEVVAKHGLGLEALRAYEDERYESVKTMADNVEIGARNLIPDQ</sequence>
<dbReference type="GO" id="GO:0004497">
    <property type="term" value="F:monooxygenase activity"/>
    <property type="evidence" value="ECO:0007669"/>
    <property type="project" value="UniProtKB-KW"/>
</dbReference>
<organism evidence="4 5">
    <name type="scientific">Fragilariopsis cylindrus CCMP1102</name>
    <dbReference type="NCBI Taxonomy" id="635003"/>
    <lineage>
        <taxon>Eukaryota</taxon>
        <taxon>Sar</taxon>
        <taxon>Stramenopiles</taxon>
        <taxon>Ochrophyta</taxon>
        <taxon>Bacillariophyta</taxon>
        <taxon>Bacillariophyceae</taxon>
        <taxon>Bacillariophycidae</taxon>
        <taxon>Bacillariales</taxon>
        <taxon>Bacillariaceae</taxon>
        <taxon>Fragilariopsis</taxon>
    </lineage>
</organism>
<dbReference type="OrthoDB" id="655030at2759"/>
<name>A0A1E7F4M9_9STRA</name>
<keyword evidence="2" id="KW-0503">Monooxygenase</keyword>
<evidence type="ECO:0000256" key="2">
    <source>
        <dbReference type="ARBA" id="ARBA00023033"/>
    </source>
</evidence>
<dbReference type="PANTHER" id="PTHR13789:SF309">
    <property type="entry name" value="PUTATIVE (AFU_ORTHOLOGUE AFUA_6G14510)-RELATED"/>
    <property type="match status" value="1"/>
</dbReference>
<dbReference type="InterPro" id="IPR002938">
    <property type="entry name" value="FAD-bd"/>
</dbReference>
<reference evidence="4 5" key="1">
    <citation type="submission" date="2016-09" db="EMBL/GenBank/DDBJ databases">
        <title>Extensive genetic diversity and differential bi-allelic expression allows diatom success in the polar Southern Ocean.</title>
        <authorList>
            <consortium name="DOE Joint Genome Institute"/>
            <person name="Mock T."/>
            <person name="Otillar R.P."/>
            <person name="Strauss J."/>
            <person name="Dupont C."/>
            <person name="Frickenhaus S."/>
            <person name="Maumus F."/>
            <person name="Mcmullan M."/>
            <person name="Sanges R."/>
            <person name="Schmutz J."/>
            <person name="Toseland A."/>
            <person name="Valas R."/>
            <person name="Veluchamy A."/>
            <person name="Ward B.J."/>
            <person name="Allen A."/>
            <person name="Barry K."/>
            <person name="Falciatore A."/>
            <person name="Ferrante M."/>
            <person name="Fortunato A.E."/>
            <person name="Gloeckner G."/>
            <person name="Gruber A."/>
            <person name="Hipkin R."/>
            <person name="Janech M."/>
            <person name="Kroth P."/>
            <person name="Leese F."/>
            <person name="Lindquist E."/>
            <person name="Lyon B.R."/>
            <person name="Martin J."/>
            <person name="Mayer C."/>
            <person name="Parker M."/>
            <person name="Quesneville H."/>
            <person name="Raymond J."/>
            <person name="Uhlig C."/>
            <person name="Valentin K.U."/>
            <person name="Worden A.Z."/>
            <person name="Armbrust E.V."/>
            <person name="Bowler C."/>
            <person name="Green B."/>
            <person name="Moulton V."/>
            <person name="Van Oosterhout C."/>
            <person name="Grigoriev I."/>
        </authorList>
    </citation>
    <scope>NUCLEOTIDE SEQUENCE [LARGE SCALE GENOMIC DNA]</scope>
    <source>
        <strain evidence="4 5">CCMP1102</strain>
    </source>
</reference>
<proteinExistence type="predicted"/>
<dbReference type="Proteomes" id="UP000095751">
    <property type="component" value="Unassembled WGS sequence"/>
</dbReference>
<dbReference type="SUPFAM" id="SSF51905">
    <property type="entry name" value="FAD/NAD(P)-binding domain"/>
    <property type="match status" value="1"/>
</dbReference>
<dbReference type="Pfam" id="PF01494">
    <property type="entry name" value="FAD_binding_3"/>
    <property type="match status" value="1"/>
</dbReference>
<keyword evidence="5" id="KW-1185">Reference proteome</keyword>
<accession>A0A1E7F4M9</accession>
<dbReference type="Gene3D" id="3.50.50.60">
    <property type="entry name" value="FAD/NAD(P)-binding domain"/>
    <property type="match status" value="1"/>
</dbReference>
<dbReference type="InterPro" id="IPR036188">
    <property type="entry name" value="FAD/NAD-bd_sf"/>
</dbReference>
<dbReference type="AlphaFoldDB" id="A0A1E7F4M9"/>
<keyword evidence="1" id="KW-0560">Oxidoreductase</keyword>
<dbReference type="EMBL" id="KV784362">
    <property type="protein sequence ID" value="OEU13141.1"/>
    <property type="molecule type" value="Genomic_DNA"/>
</dbReference>
<dbReference type="GO" id="GO:0071949">
    <property type="term" value="F:FAD binding"/>
    <property type="evidence" value="ECO:0007669"/>
    <property type="project" value="InterPro"/>
</dbReference>
<evidence type="ECO:0000313" key="4">
    <source>
        <dbReference type="EMBL" id="OEU13141.1"/>
    </source>
</evidence>
<gene>
    <name evidence="4" type="ORF">FRACYDRAFT_242785</name>
</gene>
<evidence type="ECO:0000256" key="1">
    <source>
        <dbReference type="ARBA" id="ARBA00023002"/>
    </source>
</evidence>
<dbReference type="PANTHER" id="PTHR13789">
    <property type="entry name" value="MONOOXYGENASE"/>
    <property type="match status" value="1"/>
</dbReference>
<protein>
    <recommendedName>
        <fullName evidence="3">FAD-binding domain-containing protein</fullName>
    </recommendedName>
</protein>
<feature type="domain" description="FAD-binding" evidence="3">
    <location>
        <begin position="107"/>
        <end position="139"/>
    </location>
</feature>
<dbReference type="InParanoid" id="A0A1E7F4M9"/>
<evidence type="ECO:0000259" key="3">
    <source>
        <dbReference type="Pfam" id="PF01494"/>
    </source>
</evidence>
<dbReference type="InterPro" id="IPR050493">
    <property type="entry name" value="FAD-dep_Monooxygenase_BioMet"/>
</dbReference>
<dbReference type="KEGG" id="fcy:FRACYDRAFT_242785"/>